<dbReference type="Proteomes" id="UP000325273">
    <property type="component" value="Unassembled WGS sequence"/>
</dbReference>
<dbReference type="GO" id="GO:0022857">
    <property type="term" value="F:transmembrane transporter activity"/>
    <property type="evidence" value="ECO:0007669"/>
    <property type="project" value="InterPro"/>
</dbReference>
<dbReference type="RefSeq" id="WP_149672593.1">
    <property type="nucleotide sequence ID" value="NZ_VTUZ01000018.1"/>
</dbReference>
<evidence type="ECO:0000256" key="1">
    <source>
        <dbReference type="ARBA" id="ARBA00004141"/>
    </source>
</evidence>
<feature type="transmembrane region" description="Helical" evidence="5">
    <location>
        <begin position="348"/>
        <end position="368"/>
    </location>
</feature>
<dbReference type="PROSITE" id="PS50850">
    <property type="entry name" value="MFS"/>
    <property type="match status" value="1"/>
</dbReference>
<gene>
    <name evidence="7" type="ORF">FVF58_25455</name>
</gene>
<dbReference type="InterPro" id="IPR011701">
    <property type="entry name" value="MFS"/>
</dbReference>
<feature type="transmembrane region" description="Helical" evidence="5">
    <location>
        <begin position="103"/>
        <end position="124"/>
    </location>
</feature>
<dbReference type="PANTHER" id="PTHR11662">
    <property type="entry name" value="SOLUTE CARRIER FAMILY 17"/>
    <property type="match status" value="1"/>
</dbReference>
<keyword evidence="4 5" id="KW-0472">Membrane</keyword>
<feature type="transmembrane region" description="Helical" evidence="5">
    <location>
        <begin position="290"/>
        <end position="311"/>
    </location>
</feature>
<feature type="transmembrane region" description="Helical" evidence="5">
    <location>
        <begin position="250"/>
        <end position="270"/>
    </location>
</feature>
<feature type="transmembrane region" description="Helical" evidence="5">
    <location>
        <begin position="380"/>
        <end position="404"/>
    </location>
</feature>
<keyword evidence="2 5" id="KW-0812">Transmembrane</keyword>
<dbReference type="InterPro" id="IPR020846">
    <property type="entry name" value="MFS_dom"/>
</dbReference>
<evidence type="ECO:0000256" key="5">
    <source>
        <dbReference type="SAM" id="Phobius"/>
    </source>
</evidence>
<proteinExistence type="predicted"/>
<dbReference type="InterPro" id="IPR050382">
    <property type="entry name" value="MFS_Na/Anion_cotransporter"/>
</dbReference>
<feature type="transmembrane region" description="Helical" evidence="5">
    <location>
        <begin position="27"/>
        <end position="44"/>
    </location>
</feature>
<comment type="subcellular location">
    <subcellularLocation>
        <location evidence="1">Membrane</location>
        <topology evidence="1">Multi-pass membrane protein</topology>
    </subcellularLocation>
</comment>
<dbReference type="SUPFAM" id="SSF103473">
    <property type="entry name" value="MFS general substrate transporter"/>
    <property type="match status" value="1"/>
</dbReference>
<keyword evidence="3 5" id="KW-1133">Transmembrane helix</keyword>
<name>A0A5B0GVB6_9BURK</name>
<feature type="transmembrane region" description="Helical" evidence="5">
    <location>
        <begin position="416"/>
        <end position="433"/>
    </location>
</feature>
<evidence type="ECO:0000256" key="2">
    <source>
        <dbReference type="ARBA" id="ARBA00022692"/>
    </source>
</evidence>
<evidence type="ECO:0000259" key="6">
    <source>
        <dbReference type="PROSITE" id="PS50850"/>
    </source>
</evidence>
<dbReference type="PANTHER" id="PTHR11662:SF399">
    <property type="entry name" value="FI19708P1-RELATED"/>
    <property type="match status" value="1"/>
</dbReference>
<evidence type="ECO:0000313" key="7">
    <source>
        <dbReference type="EMBL" id="KAA1006895.1"/>
    </source>
</evidence>
<organism evidence="7 8">
    <name type="scientific">Paraburkholderia panacisoli</name>
    <dbReference type="NCBI Taxonomy" id="2603818"/>
    <lineage>
        <taxon>Bacteria</taxon>
        <taxon>Pseudomonadati</taxon>
        <taxon>Pseudomonadota</taxon>
        <taxon>Betaproteobacteria</taxon>
        <taxon>Burkholderiales</taxon>
        <taxon>Burkholderiaceae</taxon>
        <taxon>Paraburkholderia</taxon>
    </lineage>
</organism>
<feature type="domain" description="Major facilitator superfamily (MFS) profile" evidence="6">
    <location>
        <begin position="31"/>
        <end position="436"/>
    </location>
</feature>
<sequence length="437" mass="46358">MQTHLEAREPPPNPALDHTLAQRASSVRWRIFGVVFLITLINLVDRISLSIAMPTIAREFALSPSMQGLILSSFFWSYALLQIPGGWLIDRFGPRRVVAGATLLWGVFQTLLGVASGGLSLLLLRVGLGGAEAPLFPAGSKLNALWLSRHERARGAVLMDAGSPLGAAIGGLAISNLILAFGSWRMAFIVAGLTTIACGWLAWHYLRDNPARHPGVNAAELEHICESGASLASAALQGGTGAKLPLRSTLAMCVGRMSWAMIFFGLLTWGPSYLTQARGLSLQQIGTSTFFIFLCGALGSLAGGFLCDALCHRGWPRGKVVKGMIVVSGLTTLAVLAALPEISSALEAVAVLCVAAFFLMWGSLYWSLPSLLAPPRRVGLLGALMNCAGSVGGISIPLITGFVLQRTGSFDVVLHFYSACALVYIIGSVAIDLRRTF</sequence>
<evidence type="ECO:0000313" key="8">
    <source>
        <dbReference type="Proteomes" id="UP000325273"/>
    </source>
</evidence>
<keyword evidence="8" id="KW-1185">Reference proteome</keyword>
<reference evidence="7 8" key="1">
    <citation type="submission" date="2019-08" db="EMBL/GenBank/DDBJ databases">
        <title>Paraburkholderia sp. DCY113.</title>
        <authorList>
            <person name="Kang J."/>
        </authorList>
    </citation>
    <scope>NUCLEOTIDE SEQUENCE [LARGE SCALE GENOMIC DNA]</scope>
    <source>
        <strain evidence="7 8">DCY113</strain>
    </source>
</reference>
<dbReference type="InterPro" id="IPR036259">
    <property type="entry name" value="MFS_trans_sf"/>
</dbReference>
<dbReference type="GO" id="GO:0016020">
    <property type="term" value="C:membrane"/>
    <property type="evidence" value="ECO:0007669"/>
    <property type="project" value="UniProtKB-SubCell"/>
</dbReference>
<feature type="transmembrane region" description="Helical" evidence="5">
    <location>
        <begin position="184"/>
        <end position="203"/>
    </location>
</feature>
<protein>
    <submittedName>
        <fullName evidence="7">MFS transporter</fullName>
    </submittedName>
</protein>
<feature type="transmembrane region" description="Helical" evidence="5">
    <location>
        <begin position="65"/>
        <end position="83"/>
    </location>
</feature>
<dbReference type="AlphaFoldDB" id="A0A5B0GVB6"/>
<evidence type="ECO:0000256" key="4">
    <source>
        <dbReference type="ARBA" id="ARBA00023136"/>
    </source>
</evidence>
<dbReference type="Pfam" id="PF07690">
    <property type="entry name" value="MFS_1"/>
    <property type="match status" value="1"/>
</dbReference>
<accession>A0A5B0GVB6</accession>
<comment type="caution">
    <text evidence="7">The sequence shown here is derived from an EMBL/GenBank/DDBJ whole genome shotgun (WGS) entry which is preliminary data.</text>
</comment>
<feature type="transmembrane region" description="Helical" evidence="5">
    <location>
        <begin position="323"/>
        <end position="342"/>
    </location>
</feature>
<dbReference type="Gene3D" id="1.20.1250.20">
    <property type="entry name" value="MFS general substrate transporter like domains"/>
    <property type="match status" value="2"/>
</dbReference>
<dbReference type="EMBL" id="VTUZ01000018">
    <property type="protein sequence ID" value="KAA1006895.1"/>
    <property type="molecule type" value="Genomic_DNA"/>
</dbReference>
<evidence type="ECO:0000256" key="3">
    <source>
        <dbReference type="ARBA" id="ARBA00022989"/>
    </source>
</evidence>
<dbReference type="CDD" id="cd17319">
    <property type="entry name" value="MFS_ExuT_GudP_like"/>
    <property type="match status" value="1"/>
</dbReference>